<gene>
    <name evidence="2" type="ORF">SAMN05192563_104537</name>
</gene>
<dbReference type="AlphaFoldDB" id="A0A1I7EQ17"/>
<organism evidence="2 3">
    <name type="scientific">Paraburkholderia aspalathi</name>
    <dbReference type="NCBI Taxonomy" id="1324617"/>
    <lineage>
        <taxon>Bacteria</taxon>
        <taxon>Pseudomonadati</taxon>
        <taxon>Pseudomonadota</taxon>
        <taxon>Betaproteobacteria</taxon>
        <taxon>Burkholderiales</taxon>
        <taxon>Burkholderiaceae</taxon>
        <taxon>Paraburkholderia</taxon>
    </lineage>
</organism>
<reference evidence="2 3" key="1">
    <citation type="submission" date="2016-10" db="EMBL/GenBank/DDBJ databases">
        <authorList>
            <person name="de Groot N.N."/>
        </authorList>
    </citation>
    <scope>NUCLEOTIDE SEQUENCE [LARGE SCALE GENOMIC DNA]</scope>
    <source>
        <strain evidence="2 3">LMG 27731</strain>
    </source>
</reference>
<proteinExistence type="predicted"/>
<name>A0A1I7EQ17_9BURK</name>
<dbReference type="Proteomes" id="UP000198844">
    <property type="component" value="Unassembled WGS sequence"/>
</dbReference>
<evidence type="ECO:0000313" key="2">
    <source>
        <dbReference type="EMBL" id="SFU26014.1"/>
    </source>
</evidence>
<sequence length="96" mass="10223">MAIWPGGFRPFHYAARKAPPGKPSSRPGCSDGKVATGNADGCPRPMVRPAQSSAFRPKKSFQASGVGVTAPVFAAADVLIPIIWEIHLRTDCYVLD</sequence>
<protein>
    <submittedName>
        <fullName evidence="2">Uncharacterized protein</fullName>
    </submittedName>
</protein>
<evidence type="ECO:0000313" key="3">
    <source>
        <dbReference type="Proteomes" id="UP000198844"/>
    </source>
</evidence>
<evidence type="ECO:0000256" key="1">
    <source>
        <dbReference type="SAM" id="MobiDB-lite"/>
    </source>
</evidence>
<dbReference type="EMBL" id="FPBH01000045">
    <property type="protein sequence ID" value="SFU26014.1"/>
    <property type="molecule type" value="Genomic_DNA"/>
</dbReference>
<feature type="region of interest" description="Disordered" evidence="1">
    <location>
        <begin position="15"/>
        <end position="43"/>
    </location>
</feature>
<accession>A0A1I7EQ17</accession>